<dbReference type="InParanoid" id="A0A061ECA2"/>
<name>A0A061ECA2_THECC</name>
<organism evidence="3 4">
    <name type="scientific">Theobroma cacao</name>
    <name type="common">Cacao</name>
    <name type="synonym">Cocoa</name>
    <dbReference type="NCBI Taxonomy" id="3641"/>
    <lineage>
        <taxon>Eukaryota</taxon>
        <taxon>Viridiplantae</taxon>
        <taxon>Streptophyta</taxon>
        <taxon>Embryophyta</taxon>
        <taxon>Tracheophyta</taxon>
        <taxon>Spermatophyta</taxon>
        <taxon>Magnoliopsida</taxon>
        <taxon>eudicotyledons</taxon>
        <taxon>Gunneridae</taxon>
        <taxon>Pentapetalae</taxon>
        <taxon>rosids</taxon>
        <taxon>malvids</taxon>
        <taxon>Malvales</taxon>
        <taxon>Malvaceae</taxon>
        <taxon>Byttnerioideae</taxon>
        <taxon>Theobroma</taxon>
    </lineage>
</organism>
<feature type="compositionally biased region" description="Basic and acidic residues" evidence="1">
    <location>
        <begin position="26"/>
        <end position="35"/>
    </location>
</feature>
<dbReference type="Proteomes" id="UP000026915">
    <property type="component" value="Chromosome 4"/>
</dbReference>
<dbReference type="HOGENOM" id="CLU_790870_0_0_1"/>
<accession>A0A061ECA2</accession>
<feature type="region of interest" description="Disordered" evidence="1">
    <location>
        <begin position="1"/>
        <end position="56"/>
    </location>
</feature>
<dbReference type="OMA" id="KATHESQ"/>
<feature type="compositionally biased region" description="Basic and acidic residues" evidence="1">
    <location>
        <begin position="281"/>
        <end position="298"/>
    </location>
</feature>
<reference evidence="3 4" key="1">
    <citation type="journal article" date="2013" name="Genome Biol.">
        <title>The genome sequence of the most widely cultivated cacao type and its use to identify candidate genes regulating pod color.</title>
        <authorList>
            <person name="Motamayor J.C."/>
            <person name="Mockaitis K."/>
            <person name="Schmutz J."/>
            <person name="Haiminen N."/>
            <person name="Iii D.L."/>
            <person name="Cornejo O."/>
            <person name="Findley S.D."/>
            <person name="Zheng P."/>
            <person name="Utro F."/>
            <person name="Royaert S."/>
            <person name="Saski C."/>
            <person name="Jenkins J."/>
            <person name="Podicheti R."/>
            <person name="Zhao M."/>
            <person name="Scheffler B.E."/>
            <person name="Stack J.C."/>
            <person name="Feltus F.A."/>
            <person name="Mustiga G.M."/>
            <person name="Amores F."/>
            <person name="Phillips W."/>
            <person name="Marelli J.P."/>
            <person name="May G.D."/>
            <person name="Shapiro H."/>
            <person name="Ma J."/>
            <person name="Bustamante C.D."/>
            <person name="Schnell R.J."/>
            <person name="Main D."/>
            <person name="Gilbert D."/>
            <person name="Parida L."/>
            <person name="Kuhn D.N."/>
        </authorList>
    </citation>
    <scope>NUCLEOTIDE SEQUENCE [LARGE SCALE GENOMIC DNA]</scope>
    <source>
        <strain evidence="4">cv. Matina 1-6</strain>
    </source>
</reference>
<dbReference type="PANTHER" id="PTHR31286">
    <property type="entry name" value="GLYCINE-RICH CELL WALL STRUCTURAL PROTEIN 1.8-LIKE"/>
    <property type="match status" value="1"/>
</dbReference>
<dbReference type="AlphaFoldDB" id="A0A061ECA2"/>
<protein>
    <recommendedName>
        <fullName evidence="2">DUF4283 domain-containing protein</fullName>
    </recommendedName>
</protein>
<dbReference type="Pfam" id="PF14111">
    <property type="entry name" value="DUF4283"/>
    <property type="match status" value="1"/>
</dbReference>
<evidence type="ECO:0000259" key="2">
    <source>
        <dbReference type="Pfam" id="PF14111"/>
    </source>
</evidence>
<dbReference type="eggNOG" id="KOG1075">
    <property type="taxonomic scope" value="Eukaryota"/>
</dbReference>
<feature type="domain" description="DUF4283" evidence="2">
    <location>
        <begin position="99"/>
        <end position="152"/>
    </location>
</feature>
<dbReference type="InterPro" id="IPR040256">
    <property type="entry name" value="At4g02000-like"/>
</dbReference>
<feature type="compositionally biased region" description="Low complexity" evidence="1">
    <location>
        <begin position="37"/>
        <end position="53"/>
    </location>
</feature>
<evidence type="ECO:0000313" key="4">
    <source>
        <dbReference type="Proteomes" id="UP000026915"/>
    </source>
</evidence>
<sequence>MATGRPPDPPLPFPHGDSSLIMPHGTNRDPTDPKDLQPPVNNGGLPNNNLQNPPISPRAQKKSFLSVVAGEKPPLIPPTREPFWMPRINEIRMAFKGIDLVGAYEIKWLDYKHILIQLSNEHDLNRIWLKQVWFISNQKMCVFKWTPNFQPEKESSLVPVWISFPNLRAHLYEKFALLVIAKTVGRPLMVDEATAKGTRPSVARVCIEYDCQKPPIDQVWIVTRDRKTGSVIGGYMQKVDFAKLLEYCSHCCHVGHGVSTCIMLGHRPEKRLQPTKTRMKRNGDDEGKEKPIEGEQGMRDGNGTDRVQFIEPKQSTKWQVVEKPGTSGVNDPKPINIPPTSRKEVQIPISN</sequence>
<evidence type="ECO:0000313" key="3">
    <source>
        <dbReference type="EMBL" id="EOY02243.1"/>
    </source>
</evidence>
<dbReference type="EMBL" id="CM001882">
    <property type="protein sequence ID" value="EOY02243.1"/>
    <property type="molecule type" value="Genomic_DNA"/>
</dbReference>
<dbReference type="PANTHER" id="PTHR31286:SF179">
    <property type="entry name" value="RNASE H TYPE-1 DOMAIN-CONTAINING PROTEIN"/>
    <property type="match status" value="1"/>
</dbReference>
<keyword evidence="4" id="KW-1185">Reference proteome</keyword>
<dbReference type="InterPro" id="IPR025558">
    <property type="entry name" value="DUF4283"/>
</dbReference>
<gene>
    <name evidence="3" type="ORF">TCM_016768</name>
</gene>
<feature type="compositionally biased region" description="Pro residues" evidence="1">
    <location>
        <begin position="1"/>
        <end position="13"/>
    </location>
</feature>
<evidence type="ECO:0000256" key="1">
    <source>
        <dbReference type="SAM" id="MobiDB-lite"/>
    </source>
</evidence>
<dbReference type="Gramene" id="EOY02243">
    <property type="protein sequence ID" value="EOY02243"/>
    <property type="gene ID" value="TCM_016768"/>
</dbReference>
<proteinExistence type="predicted"/>
<feature type="region of interest" description="Disordered" evidence="1">
    <location>
        <begin position="272"/>
        <end position="351"/>
    </location>
</feature>